<evidence type="ECO:0008006" key="6">
    <source>
        <dbReference type="Google" id="ProtNLM"/>
    </source>
</evidence>
<organism evidence="4 5">
    <name type="scientific">Eschrichtius robustus</name>
    <name type="common">California gray whale</name>
    <name type="synonym">Eschrichtius gibbosus</name>
    <dbReference type="NCBI Taxonomy" id="9764"/>
    <lineage>
        <taxon>Eukaryota</taxon>
        <taxon>Metazoa</taxon>
        <taxon>Chordata</taxon>
        <taxon>Craniata</taxon>
        <taxon>Vertebrata</taxon>
        <taxon>Euteleostomi</taxon>
        <taxon>Mammalia</taxon>
        <taxon>Eutheria</taxon>
        <taxon>Laurasiatheria</taxon>
        <taxon>Artiodactyla</taxon>
        <taxon>Whippomorpha</taxon>
        <taxon>Cetacea</taxon>
        <taxon>Mysticeti</taxon>
        <taxon>Eschrichtiidae</taxon>
        <taxon>Eschrichtius</taxon>
    </lineage>
</organism>
<proteinExistence type="predicted"/>
<keyword evidence="2" id="KW-0378">Hydrolase</keyword>
<dbReference type="Pfam" id="PF03266">
    <property type="entry name" value="NTPase_1"/>
    <property type="match status" value="1"/>
</dbReference>
<accession>A0AB34H3M6</accession>
<dbReference type="AlphaFoldDB" id="A0AB34H3M6"/>
<gene>
    <name evidence="4" type="ORF">J1605_005772</name>
</gene>
<reference evidence="4 5" key="1">
    <citation type="submission" date="2022-11" db="EMBL/GenBank/DDBJ databases">
        <title>Whole genome sequence of Eschrichtius robustus ER-17-0199.</title>
        <authorList>
            <person name="Bruniche-Olsen A."/>
            <person name="Black A.N."/>
            <person name="Fields C.J."/>
            <person name="Walden K."/>
            <person name="Dewoody J.A."/>
        </authorList>
    </citation>
    <scope>NUCLEOTIDE SEQUENCE [LARGE SCALE GENOMIC DNA]</scope>
    <source>
        <strain evidence="4">ER-17-0199</strain>
        <tissue evidence="4">Blubber</tissue>
    </source>
</reference>
<dbReference type="CDD" id="cd19482">
    <property type="entry name" value="RecA-like_Thep1"/>
    <property type="match status" value="1"/>
</dbReference>
<dbReference type="PANTHER" id="PTHR43146:SF1">
    <property type="entry name" value="CANCER-RELATED NUCLEOSIDE-TRIPHOSPHATASE"/>
    <property type="match status" value="1"/>
</dbReference>
<dbReference type="GO" id="GO:0005524">
    <property type="term" value="F:ATP binding"/>
    <property type="evidence" value="ECO:0007669"/>
    <property type="project" value="UniProtKB-KW"/>
</dbReference>
<dbReference type="InterPro" id="IPR027417">
    <property type="entry name" value="P-loop_NTPase"/>
</dbReference>
<sequence length="351" mass="38192">MARHVFLTGPPGVGKTTLIQKASEVLKSSGVPVDGFYTEEVRQGGRRIGFDVVTLSGARGPLSRIGSELPPGKRECCVGQYVVDLTSFEQLTLPVLRNAGPRGGPGQSVCVIDEVGKMELFSQPFIQAVRQMLSHPGTVVLGTIPVPKGKPLALVEEIRTRNDIKVFSVSTPGPLPAGVERIPETARGSRYTCGFELAVFFPLVAEYSRSFRGLRASKTGSEAVVMTQGKKSYQQPTDPVSSRVSSHRLLFTLERRHQGKQKPPSARDCDVCAEWPQVKTTCHCFSAGSWSFEVTDYDLSDCGGREEEGAFKGYVRQDAVSGKTAWEQGHWGQLMAGACDWGQNSRKVEQA</sequence>
<evidence type="ECO:0000313" key="5">
    <source>
        <dbReference type="Proteomes" id="UP001159641"/>
    </source>
</evidence>
<dbReference type="SUPFAM" id="SSF52540">
    <property type="entry name" value="P-loop containing nucleoside triphosphate hydrolases"/>
    <property type="match status" value="1"/>
</dbReference>
<dbReference type="GO" id="GO:0017111">
    <property type="term" value="F:ribonucleoside triphosphate phosphatase activity"/>
    <property type="evidence" value="ECO:0007669"/>
    <property type="project" value="InterPro"/>
</dbReference>
<dbReference type="InterPro" id="IPR004948">
    <property type="entry name" value="Nuc-triphosphatase_THEP1"/>
</dbReference>
<dbReference type="EMBL" id="JAIQCJ010001812">
    <property type="protein sequence ID" value="KAJ8787367.1"/>
    <property type="molecule type" value="Genomic_DNA"/>
</dbReference>
<keyword evidence="3" id="KW-0067">ATP-binding</keyword>
<name>A0AB34H3M6_ESCRO</name>
<dbReference type="PANTHER" id="PTHR43146">
    <property type="entry name" value="CANCER-RELATED NUCLEOSIDE-TRIPHOSPHATASE"/>
    <property type="match status" value="1"/>
</dbReference>
<dbReference type="Gene3D" id="3.40.50.300">
    <property type="entry name" value="P-loop containing nucleotide triphosphate hydrolases"/>
    <property type="match status" value="1"/>
</dbReference>
<evidence type="ECO:0000256" key="1">
    <source>
        <dbReference type="ARBA" id="ARBA00022741"/>
    </source>
</evidence>
<evidence type="ECO:0000256" key="3">
    <source>
        <dbReference type="ARBA" id="ARBA00022840"/>
    </source>
</evidence>
<evidence type="ECO:0000256" key="2">
    <source>
        <dbReference type="ARBA" id="ARBA00022801"/>
    </source>
</evidence>
<comment type="caution">
    <text evidence="4">The sequence shown here is derived from an EMBL/GenBank/DDBJ whole genome shotgun (WGS) entry which is preliminary data.</text>
</comment>
<protein>
    <recommendedName>
        <fullName evidence="6">Cancer-related nucleoside-triphosphatase</fullName>
    </recommendedName>
</protein>
<keyword evidence="1" id="KW-0547">Nucleotide-binding</keyword>
<keyword evidence="5" id="KW-1185">Reference proteome</keyword>
<dbReference type="Proteomes" id="UP001159641">
    <property type="component" value="Unassembled WGS sequence"/>
</dbReference>
<evidence type="ECO:0000313" key="4">
    <source>
        <dbReference type="EMBL" id="KAJ8787367.1"/>
    </source>
</evidence>